<dbReference type="SUPFAM" id="SSF50475">
    <property type="entry name" value="FMN-binding split barrel"/>
    <property type="match status" value="1"/>
</dbReference>
<organism evidence="2 3">
    <name type="scientific">Sutcliffiella horikoshii</name>
    <dbReference type="NCBI Taxonomy" id="79883"/>
    <lineage>
        <taxon>Bacteria</taxon>
        <taxon>Bacillati</taxon>
        <taxon>Bacillota</taxon>
        <taxon>Bacilli</taxon>
        <taxon>Bacillales</taxon>
        <taxon>Bacillaceae</taxon>
        <taxon>Sutcliffiella</taxon>
    </lineage>
</organism>
<dbReference type="Pfam" id="PF01243">
    <property type="entry name" value="PNPOx_N"/>
    <property type="match status" value="1"/>
</dbReference>
<evidence type="ECO:0000259" key="1">
    <source>
        <dbReference type="Pfam" id="PF01243"/>
    </source>
</evidence>
<evidence type="ECO:0000313" key="2">
    <source>
        <dbReference type="EMBL" id="TYS71919.1"/>
    </source>
</evidence>
<accession>A0A5D4T9F3</accession>
<proteinExistence type="predicted"/>
<dbReference type="OrthoDB" id="5431160at2"/>
<dbReference type="PANTHER" id="PTHR34818:SF1">
    <property type="entry name" value="PROTEIN BLI-3"/>
    <property type="match status" value="1"/>
</dbReference>
<gene>
    <name evidence="2" type="ORF">FZC75_12255</name>
</gene>
<sequence length="140" mass="16230">MTTDLKSKITSMFSNHKIGTLATIRGDRPYSRFMLFFNEDLVLYCATNEHTHKIEDIKANPHVHILLGMEGTSWKEPYAEIEAQASFEDSADLKKKFWDEKLSEWIKSPDDPEYLLLKLTPSVIRYYEKAGSEAEVLKQQ</sequence>
<comment type="caution">
    <text evidence="2">The sequence shown here is derived from an EMBL/GenBank/DDBJ whole genome shotgun (WGS) entry which is preliminary data.</text>
</comment>
<dbReference type="InterPro" id="IPR012349">
    <property type="entry name" value="Split_barrel_FMN-bd"/>
</dbReference>
<dbReference type="InterPro" id="IPR011576">
    <property type="entry name" value="Pyridox_Oxase_N"/>
</dbReference>
<evidence type="ECO:0000313" key="3">
    <source>
        <dbReference type="Proteomes" id="UP000324517"/>
    </source>
</evidence>
<dbReference type="Gene3D" id="2.30.110.10">
    <property type="entry name" value="Electron Transport, Fmn-binding Protein, Chain A"/>
    <property type="match status" value="1"/>
</dbReference>
<protein>
    <submittedName>
        <fullName evidence="2">General stress protein</fullName>
    </submittedName>
</protein>
<dbReference type="AlphaFoldDB" id="A0A5D4T9F3"/>
<name>A0A5D4T9F3_9BACI</name>
<dbReference type="PANTHER" id="PTHR34818">
    <property type="entry name" value="PROTEIN BLI-3"/>
    <property type="match status" value="1"/>
</dbReference>
<dbReference type="InterPro" id="IPR052917">
    <property type="entry name" value="Stress-Dev_Protein"/>
</dbReference>
<feature type="domain" description="Pyridoxamine 5'-phosphate oxidase N-terminal" evidence="1">
    <location>
        <begin position="6"/>
        <end position="126"/>
    </location>
</feature>
<dbReference type="EMBL" id="VTET01000005">
    <property type="protein sequence ID" value="TYS71919.1"/>
    <property type="molecule type" value="Genomic_DNA"/>
</dbReference>
<reference evidence="2 3" key="1">
    <citation type="submission" date="2019-08" db="EMBL/GenBank/DDBJ databases">
        <title>Bacillus genomes from the desert of Cuatro Cienegas, Coahuila.</title>
        <authorList>
            <person name="Olmedo-Alvarez G."/>
        </authorList>
    </citation>
    <scope>NUCLEOTIDE SEQUENCE [LARGE SCALE GENOMIC DNA]</scope>
    <source>
        <strain evidence="2 3">CH98b_3T</strain>
    </source>
</reference>
<dbReference type="RefSeq" id="WP_148979542.1">
    <property type="nucleotide sequence ID" value="NZ_JBNIKO010000004.1"/>
</dbReference>
<dbReference type="Proteomes" id="UP000324517">
    <property type="component" value="Unassembled WGS sequence"/>
</dbReference>